<dbReference type="GO" id="GO:0005525">
    <property type="term" value="F:GTP binding"/>
    <property type="evidence" value="ECO:0007669"/>
    <property type="project" value="UniProtKB-KW"/>
</dbReference>
<keyword evidence="1" id="KW-0488">Methylation</keyword>
<evidence type="ECO:0000256" key="2">
    <source>
        <dbReference type="ARBA" id="ARBA00022741"/>
    </source>
</evidence>
<dbReference type="PANTHER" id="PTHR24072">
    <property type="entry name" value="RHO FAMILY GTPASE"/>
    <property type="match status" value="1"/>
</dbReference>
<dbReference type="NCBIfam" id="TIGR00231">
    <property type="entry name" value="small_GTP"/>
    <property type="match status" value="1"/>
</dbReference>
<organism evidence="4 5">
    <name type="scientific">Mycena albidolilacea</name>
    <dbReference type="NCBI Taxonomy" id="1033008"/>
    <lineage>
        <taxon>Eukaryota</taxon>
        <taxon>Fungi</taxon>
        <taxon>Dikarya</taxon>
        <taxon>Basidiomycota</taxon>
        <taxon>Agaricomycotina</taxon>
        <taxon>Agaricomycetes</taxon>
        <taxon>Agaricomycetidae</taxon>
        <taxon>Agaricales</taxon>
        <taxon>Marasmiineae</taxon>
        <taxon>Mycenaceae</taxon>
        <taxon>Mycena</taxon>
    </lineage>
</organism>
<keyword evidence="3" id="KW-0342">GTP-binding</keyword>
<gene>
    <name evidence="4" type="ORF">DFH08DRAFT_916004</name>
</gene>
<keyword evidence="2" id="KW-0547">Nucleotide-binding</keyword>
<comment type="caution">
    <text evidence="4">The sequence shown here is derived from an EMBL/GenBank/DDBJ whole genome shotgun (WGS) entry which is preliminary data.</text>
</comment>
<dbReference type="AlphaFoldDB" id="A0AAD6ZS72"/>
<accession>A0AAD6ZS72</accession>
<sequence>MNTIKCVLVGDSGVGKTCLLISYTSENFPTQYLPAIFEGRAPTVMVDEEPCTLGVFDTTVRRAHYDTLRLLAHPQSDVFLVCFSFPEAHHFCPGVPCVIAATQIDLRDEDDGEKLEKDKLRLA</sequence>
<protein>
    <submittedName>
        <fullName evidence="4">P-loop containing nucleoside triphosphate hydrolase protein</fullName>
    </submittedName>
</protein>
<evidence type="ECO:0000313" key="5">
    <source>
        <dbReference type="Proteomes" id="UP001218218"/>
    </source>
</evidence>
<dbReference type="InterPro" id="IPR027417">
    <property type="entry name" value="P-loop_NTPase"/>
</dbReference>
<keyword evidence="4" id="KW-0378">Hydrolase</keyword>
<dbReference type="Proteomes" id="UP001218218">
    <property type="component" value="Unassembled WGS sequence"/>
</dbReference>
<dbReference type="SUPFAM" id="SSF52540">
    <property type="entry name" value="P-loop containing nucleoside triphosphate hydrolases"/>
    <property type="match status" value="1"/>
</dbReference>
<keyword evidence="5" id="KW-1185">Reference proteome</keyword>
<proteinExistence type="predicted"/>
<dbReference type="GO" id="GO:0003924">
    <property type="term" value="F:GTPase activity"/>
    <property type="evidence" value="ECO:0007669"/>
    <property type="project" value="InterPro"/>
</dbReference>
<reference evidence="4" key="1">
    <citation type="submission" date="2023-03" db="EMBL/GenBank/DDBJ databases">
        <title>Massive genome expansion in bonnet fungi (Mycena s.s.) driven by repeated elements and novel gene families across ecological guilds.</title>
        <authorList>
            <consortium name="Lawrence Berkeley National Laboratory"/>
            <person name="Harder C.B."/>
            <person name="Miyauchi S."/>
            <person name="Viragh M."/>
            <person name="Kuo A."/>
            <person name="Thoen E."/>
            <person name="Andreopoulos B."/>
            <person name="Lu D."/>
            <person name="Skrede I."/>
            <person name="Drula E."/>
            <person name="Henrissat B."/>
            <person name="Morin E."/>
            <person name="Kohler A."/>
            <person name="Barry K."/>
            <person name="LaButti K."/>
            <person name="Morin E."/>
            <person name="Salamov A."/>
            <person name="Lipzen A."/>
            <person name="Mereny Z."/>
            <person name="Hegedus B."/>
            <person name="Baldrian P."/>
            <person name="Stursova M."/>
            <person name="Weitz H."/>
            <person name="Taylor A."/>
            <person name="Grigoriev I.V."/>
            <person name="Nagy L.G."/>
            <person name="Martin F."/>
            <person name="Kauserud H."/>
        </authorList>
    </citation>
    <scope>NUCLEOTIDE SEQUENCE</scope>
    <source>
        <strain evidence="4">CBHHK002</strain>
    </source>
</reference>
<dbReference type="Gene3D" id="3.40.50.300">
    <property type="entry name" value="P-loop containing nucleotide triphosphate hydrolases"/>
    <property type="match status" value="1"/>
</dbReference>
<dbReference type="SMART" id="SM00173">
    <property type="entry name" value="RAS"/>
    <property type="match status" value="1"/>
</dbReference>
<evidence type="ECO:0000256" key="1">
    <source>
        <dbReference type="ARBA" id="ARBA00022481"/>
    </source>
</evidence>
<dbReference type="GO" id="GO:0007264">
    <property type="term" value="P:small GTPase-mediated signal transduction"/>
    <property type="evidence" value="ECO:0007669"/>
    <property type="project" value="InterPro"/>
</dbReference>
<name>A0AAD6ZS72_9AGAR</name>
<dbReference type="PRINTS" id="PR00449">
    <property type="entry name" value="RASTRNSFRMNG"/>
</dbReference>
<dbReference type="SMART" id="SM00174">
    <property type="entry name" value="RHO"/>
    <property type="match status" value="1"/>
</dbReference>
<dbReference type="InterPro" id="IPR003578">
    <property type="entry name" value="Small_GTPase_Rho"/>
</dbReference>
<dbReference type="InterPro" id="IPR005225">
    <property type="entry name" value="Small_GTP-bd"/>
</dbReference>
<evidence type="ECO:0000313" key="4">
    <source>
        <dbReference type="EMBL" id="KAJ7336227.1"/>
    </source>
</evidence>
<dbReference type="InterPro" id="IPR001806">
    <property type="entry name" value="Small_GTPase"/>
</dbReference>
<dbReference type="Pfam" id="PF00071">
    <property type="entry name" value="Ras"/>
    <property type="match status" value="1"/>
</dbReference>
<dbReference type="EMBL" id="JARIHO010000031">
    <property type="protein sequence ID" value="KAJ7336227.1"/>
    <property type="molecule type" value="Genomic_DNA"/>
</dbReference>
<evidence type="ECO:0000256" key="3">
    <source>
        <dbReference type="ARBA" id="ARBA00023134"/>
    </source>
</evidence>